<dbReference type="AlphaFoldDB" id="A0A8S3UEZ2"/>
<evidence type="ECO:0000256" key="3">
    <source>
        <dbReference type="ARBA" id="ARBA00022692"/>
    </source>
</evidence>
<feature type="transmembrane region" description="Helical" evidence="11">
    <location>
        <begin position="102"/>
        <end position="122"/>
    </location>
</feature>
<comment type="caution">
    <text evidence="13">The sequence shown here is derived from an EMBL/GenBank/DDBJ whole genome shotgun (WGS) entry which is preliminary data.</text>
</comment>
<feature type="transmembrane region" description="Helical" evidence="11">
    <location>
        <begin position="64"/>
        <end position="82"/>
    </location>
</feature>
<proteinExistence type="inferred from homology"/>
<evidence type="ECO:0000256" key="8">
    <source>
        <dbReference type="ARBA" id="ARBA00023224"/>
    </source>
</evidence>
<protein>
    <submittedName>
        <fullName evidence="13">CCKAR</fullName>
    </submittedName>
</protein>
<name>A0A8S3UEZ2_MYTED</name>
<dbReference type="EMBL" id="CAJPWZ010002736">
    <property type="protein sequence ID" value="CAG2244382.1"/>
    <property type="molecule type" value="Genomic_DNA"/>
</dbReference>
<dbReference type="PANTHER" id="PTHR24230">
    <property type="entry name" value="G-PROTEIN COUPLED RECEPTOR"/>
    <property type="match status" value="1"/>
</dbReference>
<feature type="transmembrane region" description="Helical" evidence="11">
    <location>
        <begin position="532"/>
        <end position="556"/>
    </location>
</feature>
<feature type="transmembrane region" description="Helical" evidence="11">
    <location>
        <begin position="396"/>
        <end position="417"/>
    </location>
</feature>
<keyword evidence="8 9" id="KW-0807">Transducer</keyword>
<reference evidence="13" key="1">
    <citation type="submission" date="2021-03" db="EMBL/GenBank/DDBJ databases">
        <authorList>
            <person name="Bekaert M."/>
        </authorList>
    </citation>
    <scope>NUCLEOTIDE SEQUENCE</scope>
</reference>
<dbReference type="GO" id="GO:0008528">
    <property type="term" value="F:G protein-coupled peptide receptor activity"/>
    <property type="evidence" value="ECO:0007669"/>
    <property type="project" value="TreeGrafter"/>
</dbReference>
<keyword evidence="2" id="KW-1003">Cell membrane</keyword>
<gene>
    <name evidence="13" type="ORF">MEDL_56442</name>
</gene>
<accession>A0A8S3UEZ2</accession>
<dbReference type="PROSITE" id="PS50262">
    <property type="entry name" value="G_PROTEIN_RECEP_F1_2"/>
    <property type="match status" value="2"/>
</dbReference>
<keyword evidence="3 9" id="KW-0812">Transmembrane</keyword>
<feature type="transmembrane region" description="Helical" evidence="11">
    <location>
        <begin position="362"/>
        <end position="384"/>
    </location>
</feature>
<evidence type="ECO:0000256" key="5">
    <source>
        <dbReference type="ARBA" id="ARBA00023040"/>
    </source>
</evidence>
<keyword evidence="7 9" id="KW-0675">Receptor</keyword>
<dbReference type="Proteomes" id="UP000683360">
    <property type="component" value="Unassembled WGS sequence"/>
</dbReference>
<feature type="transmembrane region" description="Helical" evidence="11">
    <location>
        <begin position="196"/>
        <end position="220"/>
    </location>
</feature>
<feature type="transmembrane region" description="Helical" evidence="11">
    <location>
        <begin position="143"/>
        <end position="166"/>
    </location>
</feature>
<evidence type="ECO:0000256" key="4">
    <source>
        <dbReference type="ARBA" id="ARBA00022989"/>
    </source>
</evidence>
<evidence type="ECO:0000256" key="1">
    <source>
        <dbReference type="ARBA" id="ARBA00004651"/>
    </source>
</evidence>
<keyword evidence="6 11" id="KW-0472">Membrane</keyword>
<dbReference type="InterPro" id="IPR017452">
    <property type="entry name" value="GPCR_Rhodpsn_7TM"/>
</dbReference>
<feature type="domain" description="G-protein coupled receptors family 1 profile" evidence="12">
    <location>
        <begin position="374"/>
        <end position="630"/>
    </location>
</feature>
<dbReference type="InterPro" id="IPR000276">
    <property type="entry name" value="GPCR_Rhodpsn"/>
</dbReference>
<feature type="transmembrane region" description="Helical" evidence="11">
    <location>
        <begin position="30"/>
        <end position="52"/>
    </location>
</feature>
<dbReference type="CDD" id="cd00637">
    <property type="entry name" value="7tm_classA_rhodopsin-like"/>
    <property type="match status" value="2"/>
</dbReference>
<dbReference type="PANTHER" id="PTHR24230:SF75">
    <property type="entry name" value="RELAXIN FAMILY PEPTIDE RECEPTOR 3"/>
    <property type="match status" value="1"/>
</dbReference>
<evidence type="ECO:0000256" key="6">
    <source>
        <dbReference type="ARBA" id="ARBA00023136"/>
    </source>
</evidence>
<feature type="transmembrane region" description="Helical" evidence="11">
    <location>
        <begin position="474"/>
        <end position="499"/>
    </location>
</feature>
<feature type="compositionally biased region" description="Basic and acidic residues" evidence="10">
    <location>
        <begin position="608"/>
        <end position="630"/>
    </location>
</feature>
<organism evidence="13 14">
    <name type="scientific">Mytilus edulis</name>
    <name type="common">Blue mussel</name>
    <dbReference type="NCBI Taxonomy" id="6550"/>
    <lineage>
        <taxon>Eukaryota</taxon>
        <taxon>Metazoa</taxon>
        <taxon>Spiralia</taxon>
        <taxon>Lophotrochozoa</taxon>
        <taxon>Mollusca</taxon>
        <taxon>Bivalvia</taxon>
        <taxon>Autobranchia</taxon>
        <taxon>Pteriomorphia</taxon>
        <taxon>Mytilida</taxon>
        <taxon>Mytiloidea</taxon>
        <taxon>Mytilidae</taxon>
        <taxon>Mytilinae</taxon>
        <taxon>Mytilus</taxon>
    </lineage>
</organism>
<evidence type="ECO:0000313" key="14">
    <source>
        <dbReference type="Proteomes" id="UP000683360"/>
    </source>
</evidence>
<dbReference type="SUPFAM" id="SSF81321">
    <property type="entry name" value="Family A G protein-coupled receptor-like"/>
    <property type="match status" value="2"/>
</dbReference>
<dbReference type="PRINTS" id="PR00237">
    <property type="entry name" value="GPCRRHODOPSN"/>
</dbReference>
<comment type="subcellular location">
    <subcellularLocation>
        <location evidence="1">Cell membrane</location>
        <topology evidence="1">Multi-pass membrane protein</topology>
    </subcellularLocation>
</comment>
<sequence length="630" mass="70345">MSSNGTNGTRTSLSEIEYQEFLDNCIPATIFLIFLSVVGTIGNIHTILVYMLSPIMSNYSVRVLIIWIASIDLTACIFGMPFENFVMRYSYTFASAGACKFFKFLSHISTGASTLLLTAIAIERYKIVVKNSPILITNSQRSNAISAFLLVLSVILSIPAVVFYGLNENKTKILGLSGMDCRILLEYQNIHNAGGYYSIVGSIGLVCVVVCIVSYGRILYEICTQKEWRKSLREKSNSSSISPSNIRSGVAQVTSSIQNEELQISELQTGCGDRTKKKSTNSSHNLGNAIRLTISLNENSIIQIKRNHIHQKKYLIKTILASKPFEDLRSRSMESNSTNDTQISLDDIDYQQFPKKDIPATVFLILLSIIGSLGNIHTILVYLFSPIMAKLAVRFFILWLASIDLTACLFCMPFEIFDIRYSYTFSSVGACKFFRFLNHVVTLASGGLLTAIAIERFRINTKQLHRNTRKPETWINIISGIITGVAVVLSIPAFVFYGLNEKETSILGLTGRDCTILSEYQNLRTAVSYSGVVILLSTICVIICVVIYGKILYVICTQMKKEKKRKEKPNHYHINESTSDLKSFNTQAISTINNSEVELRNVQTEGTGKSKDKSSKTGSKYEKGRRDDLL</sequence>
<keyword evidence="4 11" id="KW-1133">Transmembrane helix</keyword>
<dbReference type="Pfam" id="PF00001">
    <property type="entry name" value="7tm_1"/>
    <property type="match status" value="2"/>
</dbReference>
<evidence type="ECO:0000256" key="7">
    <source>
        <dbReference type="ARBA" id="ARBA00023170"/>
    </source>
</evidence>
<feature type="domain" description="G-protein coupled receptors family 1 profile" evidence="12">
    <location>
        <begin position="42"/>
        <end position="222"/>
    </location>
</feature>
<evidence type="ECO:0000256" key="2">
    <source>
        <dbReference type="ARBA" id="ARBA00022475"/>
    </source>
</evidence>
<evidence type="ECO:0000313" key="13">
    <source>
        <dbReference type="EMBL" id="CAG2244382.1"/>
    </source>
</evidence>
<feature type="region of interest" description="Disordered" evidence="10">
    <location>
        <begin position="595"/>
        <end position="630"/>
    </location>
</feature>
<dbReference type="GO" id="GO:0007218">
    <property type="term" value="P:neuropeptide signaling pathway"/>
    <property type="evidence" value="ECO:0007669"/>
    <property type="project" value="TreeGrafter"/>
</dbReference>
<evidence type="ECO:0000256" key="9">
    <source>
        <dbReference type="RuleBase" id="RU000688"/>
    </source>
</evidence>
<dbReference type="PROSITE" id="PS00237">
    <property type="entry name" value="G_PROTEIN_RECEP_F1_1"/>
    <property type="match status" value="1"/>
</dbReference>
<comment type="similarity">
    <text evidence="9">Belongs to the G-protein coupled receptor 1 family.</text>
</comment>
<dbReference type="GO" id="GO:0005886">
    <property type="term" value="C:plasma membrane"/>
    <property type="evidence" value="ECO:0007669"/>
    <property type="project" value="UniProtKB-SubCell"/>
</dbReference>
<dbReference type="Gene3D" id="1.20.1070.10">
    <property type="entry name" value="Rhodopsin 7-helix transmembrane proteins"/>
    <property type="match status" value="2"/>
</dbReference>
<keyword evidence="14" id="KW-1185">Reference proteome</keyword>
<evidence type="ECO:0000256" key="10">
    <source>
        <dbReference type="SAM" id="MobiDB-lite"/>
    </source>
</evidence>
<evidence type="ECO:0000256" key="11">
    <source>
        <dbReference type="SAM" id="Phobius"/>
    </source>
</evidence>
<keyword evidence="5 9" id="KW-0297">G-protein coupled receptor</keyword>
<evidence type="ECO:0000259" key="12">
    <source>
        <dbReference type="PROSITE" id="PS50262"/>
    </source>
</evidence>